<feature type="signal peptide" evidence="11">
    <location>
        <begin position="1"/>
        <end position="22"/>
    </location>
</feature>
<dbReference type="PRINTS" id="PR00184">
    <property type="entry name" value="NEISSPPORIN"/>
</dbReference>
<feature type="domain" description="Porin" evidence="12">
    <location>
        <begin position="17"/>
        <end position="329"/>
    </location>
</feature>
<evidence type="ECO:0000256" key="6">
    <source>
        <dbReference type="ARBA" id="ARBA00022729"/>
    </source>
</evidence>
<keyword evidence="14" id="KW-1185">Reference proteome</keyword>
<evidence type="ECO:0000256" key="1">
    <source>
        <dbReference type="ARBA" id="ARBA00004571"/>
    </source>
</evidence>
<evidence type="ECO:0000259" key="12">
    <source>
        <dbReference type="Pfam" id="PF13609"/>
    </source>
</evidence>
<proteinExistence type="predicted"/>
<evidence type="ECO:0000313" key="13">
    <source>
        <dbReference type="EMBL" id="MCE4554354.1"/>
    </source>
</evidence>
<dbReference type="InterPro" id="IPR050298">
    <property type="entry name" value="Gram-neg_bact_OMP"/>
</dbReference>
<comment type="subunit">
    <text evidence="2">Homotrimer.</text>
</comment>
<keyword evidence="7" id="KW-0406">Ion transport</keyword>
<dbReference type="Proteomes" id="UP001200741">
    <property type="component" value="Unassembled WGS sequence"/>
</dbReference>
<name>A0ABS8XUH1_9BURK</name>
<dbReference type="InterPro" id="IPR033900">
    <property type="entry name" value="Gram_neg_porin_domain"/>
</dbReference>
<sequence length="361" mass="38312">MKVRQRWAAFATAALLPMGCAADTLVYGRLNVALEAVELAHSLSRAALHRESNNRSVLGFQGAEDLGDGYRALFQIEGALAIDTGGGGSFSNRDTRVGLSAPWGQLFLGHWTTPYLQATSGFDPFYPTTAGYMALMGNGSASTTNHVIDRASFDRRQQNVVQYASPAGSSFSARLAYAANDGDRGPGGSRPDLWSAALSWDHGPLSFVLAHEIHRAYQGPGLNDSGTKVGWAGRWGDWRVATAIEQLRYALPSGQLRRNAAYASVTRQFGAGSLRLGVTRAGNGVGPAGVRVGAVAAGPRTGARQWTLGYDYSFSRRTGLYVYASRIANQSSAAYDFAINGLGVSAGESPQVLAAGIRHSF</sequence>
<evidence type="ECO:0000256" key="11">
    <source>
        <dbReference type="SAM" id="SignalP"/>
    </source>
</evidence>
<dbReference type="RefSeq" id="WP_233371279.1">
    <property type="nucleotide sequence ID" value="NZ_JAJTWU010000003.1"/>
</dbReference>
<dbReference type="PANTHER" id="PTHR34501">
    <property type="entry name" value="PROTEIN YDDL-RELATED"/>
    <property type="match status" value="1"/>
</dbReference>
<accession>A0ABS8XUH1</accession>
<protein>
    <submittedName>
        <fullName evidence="13">Porin</fullName>
    </submittedName>
</protein>
<evidence type="ECO:0000256" key="9">
    <source>
        <dbReference type="ARBA" id="ARBA00023136"/>
    </source>
</evidence>
<comment type="subcellular location">
    <subcellularLocation>
        <location evidence="1">Cell outer membrane</location>
        <topology evidence="1">Multi-pass membrane protein</topology>
    </subcellularLocation>
</comment>
<keyword evidence="6 11" id="KW-0732">Signal</keyword>
<dbReference type="InterPro" id="IPR002299">
    <property type="entry name" value="Porin_Neis"/>
</dbReference>
<dbReference type="Pfam" id="PF13609">
    <property type="entry name" value="Porin_4"/>
    <property type="match status" value="1"/>
</dbReference>
<keyword evidence="4" id="KW-1134">Transmembrane beta strand</keyword>
<evidence type="ECO:0000256" key="10">
    <source>
        <dbReference type="ARBA" id="ARBA00023237"/>
    </source>
</evidence>
<dbReference type="SUPFAM" id="SSF56935">
    <property type="entry name" value="Porins"/>
    <property type="match status" value="1"/>
</dbReference>
<keyword evidence="3" id="KW-0813">Transport</keyword>
<dbReference type="CDD" id="cd00342">
    <property type="entry name" value="gram_neg_porins"/>
    <property type="match status" value="1"/>
</dbReference>
<evidence type="ECO:0000256" key="3">
    <source>
        <dbReference type="ARBA" id="ARBA00022448"/>
    </source>
</evidence>
<keyword evidence="10" id="KW-0998">Cell outer membrane</keyword>
<evidence type="ECO:0000256" key="7">
    <source>
        <dbReference type="ARBA" id="ARBA00023065"/>
    </source>
</evidence>
<evidence type="ECO:0000256" key="8">
    <source>
        <dbReference type="ARBA" id="ARBA00023114"/>
    </source>
</evidence>
<gene>
    <name evidence="13" type="ORF">LXT13_07825</name>
</gene>
<keyword evidence="5" id="KW-0812">Transmembrane</keyword>
<evidence type="ECO:0000256" key="2">
    <source>
        <dbReference type="ARBA" id="ARBA00011233"/>
    </source>
</evidence>
<dbReference type="EMBL" id="JAJTWU010000003">
    <property type="protein sequence ID" value="MCE4554354.1"/>
    <property type="molecule type" value="Genomic_DNA"/>
</dbReference>
<reference evidence="13 14" key="1">
    <citation type="submission" date="2021-12" db="EMBL/GenBank/DDBJ databases">
        <title>Genome seq of P8.</title>
        <authorList>
            <person name="Seo T."/>
        </authorList>
    </citation>
    <scope>NUCLEOTIDE SEQUENCE [LARGE SCALE GENOMIC DNA]</scope>
    <source>
        <strain evidence="13 14">P8</strain>
    </source>
</reference>
<dbReference type="InterPro" id="IPR023614">
    <property type="entry name" value="Porin_dom_sf"/>
</dbReference>
<evidence type="ECO:0000313" key="14">
    <source>
        <dbReference type="Proteomes" id="UP001200741"/>
    </source>
</evidence>
<dbReference type="PANTHER" id="PTHR34501:SF9">
    <property type="entry name" value="MAJOR OUTER MEMBRANE PROTEIN P.IA"/>
    <property type="match status" value="1"/>
</dbReference>
<evidence type="ECO:0000256" key="4">
    <source>
        <dbReference type="ARBA" id="ARBA00022452"/>
    </source>
</evidence>
<dbReference type="Gene3D" id="2.40.160.10">
    <property type="entry name" value="Porin"/>
    <property type="match status" value="1"/>
</dbReference>
<comment type="caution">
    <text evidence="13">The sequence shown here is derived from an EMBL/GenBank/DDBJ whole genome shotgun (WGS) entry which is preliminary data.</text>
</comment>
<keyword evidence="8" id="KW-0626">Porin</keyword>
<feature type="chain" id="PRO_5046740682" evidence="11">
    <location>
        <begin position="23"/>
        <end position="361"/>
    </location>
</feature>
<keyword evidence="9" id="KW-0472">Membrane</keyword>
<organism evidence="13 14">
    <name type="scientific">Pelomonas cellulosilytica</name>
    <dbReference type="NCBI Taxonomy" id="2906762"/>
    <lineage>
        <taxon>Bacteria</taxon>
        <taxon>Pseudomonadati</taxon>
        <taxon>Pseudomonadota</taxon>
        <taxon>Betaproteobacteria</taxon>
        <taxon>Burkholderiales</taxon>
        <taxon>Sphaerotilaceae</taxon>
        <taxon>Roseateles</taxon>
    </lineage>
</organism>
<evidence type="ECO:0000256" key="5">
    <source>
        <dbReference type="ARBA" id="ARBA00022692"/>
    </source>
</evidence>